<keyword evidence="10" id="KW-0411">Iron-sulfur</keyword>
<keyword evidence="7" id="KW-0808">Transferase</keyword>
<dbReference type="PANTHER" id="PTHR30573">
    <property type="entry name" value="QUINOLINATE SYNTHETASE A"/>
    <property type="match status" value="1"/>
</dbReference>
<evidence type="ECO:0000256" key="6">
    <source>
        <dbReference type="ARBA" id="ARBA00022642"/>
    </source>
</evidence>
<dbReference type="Pfam" id="PF02445">
    <property type="entry name" value="NadA"/>
    <property type="match status" value="1"/>
</dbReference>
<protein>
    <recommendedName>
        <fullName evidence="3">quinolinate synthase</fullName>
        <ecNumber evidence="3">2.5.1.72</ecNumber>
    </recommendedName>
</protein>
<sequence>MHLLKTNDAKIVAHYYVDESIQRITEDTNGLVSDSLEMAKYGLAQKEKTLIVAGVKFMGETAKILNPEKKVLMLDMDATCSLDMSCNHDDFKSFCSRYPDREVVVYANTSAHVKAISDWVVTSSIAVSLIEHLTAMGKKLIWAPDKYLGNYIIDQTGADMILWDGSCVVHEEYKTLELKKLKSQYPDSDVLVHPESPRSII</sequence>
<dbReference type="AlphaFoldDB" id="A0A382X8V8"/>
<dbReference type="GO" id="GO:0034628">
    <property type="term" value="P:'de novo' NAD+ biosynthetic process from L-aspartate"/>
    <property type="evidence" value="ECO:0007669"/>
    <property type="project" value="TreeGrafter"/>
</dbReference>
<keyword evidence="9" id="KW-0408">Iron</keyword>
<comment type="cofactor">
    <cofactor evidence="1">
        <name>[4Fe-4S] cluster</name>
        <dbReference type="ChEBI" id="CHEBI:49883"/>
    </cofactor>
</comment>
<feature type="non-terminal residue" evidence="11">
    <location>
        <position position="201"/>
    </location>
</feature>
<evidence type="ECO:0000256" key="8">
    <source>
        <dbReference type="ARBA" id="ARBA00022723"/>
    </source>
</evidence>
<dbReference type="FunFam" id="3.40.50.10800:FF:000003">
    <property type="entry name" value="Quinolinate synthase A"/>
    <property type="match status" value="1"/>
</dbReference>
<dbReference type="PANTHER" id="PTHR30573:SF0">
    <property type="entry name" value="QUINOLINATE SYNTHASE, CHLOROPLASTIC"/>
    <property type="match status" value="1"/>
</dbReference>
<dbReference type="InterPro" id="IPR036094">
    <property type="entry name" value="NadA_sf"/>
</dbReference>
<keyword evidence="5" id="KW-0963">Cytoplasm</keyword>
<organism evidence="11">
    <name type="scientific">marine metagenome</name>
    <dbReference type="NCBI Taxonomy" id="408172"/>
    <lineage>
        <taxon>unclassified sequences</taxon>
        <taxon>metagenomes</taxon>
        <taxon>ecological metagenomes</taxon>
    </lineage>
</organism>
<evidence type="ECO:0000313" key="11">
    <source>
        <dbReference type="EMBL" id="SVD67025.1"/>
    </source>
</evidence>
<gene>
    <name evidence="11" type="ORF">METZ01_LOCUS419879</name>
</gene>
<name>A0A382X8V8_9ZZZZ</name>
<accession>A0A382X8V8</accession>
<evidence type="ECO:0000256" key="5">
    <source>
        <dbReference type="ARBA" id="ARBA00022490"/>
    </source>
</evidence>
<proteinExistence type="predicted"/>
<dbReference type="InterPro" id="IPR003473">
    <property type="entry name" value="NadA"/>
</dbReference>
<evidence type="ECO:0000256" key="9">
    <source>
        <dbReference type="ARBA" id="ARBA00023004"/>
    </source>
</evidence>
<dbReference type="UniPathway" id="UPA00253">
    <property type="reaction ID" value="UER00327"/>
</dbReference>
<keyword evidence="8" id="KW-0479">Metal-binding</keyword>
<dbReference type="GO" id="GO:0046872">
    <property type="term" value="F:metal ion binding"/>
    <property type="evidence" value="ECO:0007669"/>
    <property type="project" value="UniProtKB-KW"/>
</dbReference>
<dbReference type="Gene3D" id="3.40.50.10800">
    <property type="entry name" value="NadA-like"/>
    <property type="match status" value="3"/>
</dbReference>
<dbReference type="GO" id="GO:0008987">
    <property type="term" value="F:quinolinate synthetase A activity"/>
    <property type="evidence" value="ECO:0007669"/>
    <property type="project" value="InterPro"/>
</dbReference>
<dbReference type="EMBL" id="UINC01165567">
    <property type="protein sequence ID" value="SVD67025.1"/>
    <property type="molecule type" value="Genomic_DNA"/>
</dbReference>
<evidence type="ECO:0000256" key="10">
    <source>
        <dbReference type="ARBA" id="ARBA00023014"/>
    </source>
</evidence>
<evidence type="ECO:0000256" key="7">
    <source>
        <dbReference type="ARBA" id="ARBA00022679"/>
    </source>
</evidence>
<evidence type="ECO:0000256" key="2">
    <source>
        <dbReference type="ARBA" id="ARBA00005065"/>
    </source>
</evidence>
<dbReference type="GO" id="GO:0005829">
    <property type="term" value="C:cytosol"/>
    <property type="evidence" value="ECO:0007669"/>
    <property type="project" value="TreeGrafter"/>
</dbReference>
<keyword evidence="4" id="KW-0004">4Fe-4S</keyword>
<evidence type="ECO:0000256" key="1">
    <source>
        <dbReference type="ARBA" id="ARBA00001966"/>
    </source>
</evidence>
<reference evidence="11" key="1">
    <citation type="submission" date="2018-05" db="EMBL/GenBank/DDBJ databases">
        <authorList>
            <person name="Lanie J.A."/>
            <person name="Ng W.-L."/>
            <person name="Kazmierczak K.M."/>
            <person name="Andrzejewski T.M."/>
            <person name="Davidsen T.M."/>
            <person name="Wayne K.J."/>
            <person name="Tettelin H."/>
            <person name="Glass J.I."/>
            <person name="Rusch D."/>
            <person name="Podicherti R."/>
            <person name="Tsui H.-C.T."/>
            <person name="Winkler M.E."/>
        </authorList>
    </citation>
    <scope>NUCLEOTIDE SEQUENCE</scope>
</reference>
<dbReference type="SUPFAM" id="SSF142754">
    <property type="entry name" value="NadA-like"/>
    <property type="match status" value="1"/>
</dbReference>
<evidence type="ECO:0000256" key="3">
    <source>
        <dbReference type="ARBA" id="ARBA00012669"/>
    </source>
</evidence>
<keyword evidence="6" id="KW-0662">Pyridine nucleotide biosynthesis</keyword>
<comment type="pathway">
    <text evidence="2">Cofactor biosynthesis; NAD(+) biosynthesis; quinolinate from iminoaspartate: step 1/1.</text>
</comment>
<evidence type="ECO:0000256" key="4">
    <source>
        <dbReference type="ARBA" id="ARBA00022485"/>
    </source>
</evidence>
<dbReference type="EC" id="2.5.1.72" evidence="3"/>
<dbReference type="GO" id="GO:0051539">
    <property type="term" value="F:4 iron, 4 sulfur cluster binding"/>
    <property type="evidence" value="ECO:0007669"/>
    <property type="project" value="UniProtKB-KW"/>
</dbReference>